<accession>A0A506PC18</accession>
<keyword evidence="1" id="KW-1133">Transmembrane helix</keyword>
<gene>
    <name evidence="2" type="ORF">FJ651_15570</name>
</gene>
<dbReference type="Proteomes" id="UP000317332">
    <property type="component" value="Unassembled WGS sequence"/>
</dbReference>
<dbReference type="RefSeq" id="WP_140991715.1">
    <property type="nucleotide sequence ID" value="NZ_VHIQ01000014.1"/>
</dbReference>
<proteinExistence type="predicted"/>
<feature type="transmembrane region" description="Helical" evidence="1">
    <location>
        <begin position="16"/>
        <end position="35"/>
    </location>
</feature>
<organism evidence="2 3">
    <name type="scientific">Paucihalobacter ruber</name>
    <dbReference type="NCBI Taxonomy" id="2567861"/>
    <lineage>
        <taxon>Bacteria</taxon>
        <taxon>Pseudomonadati</taxon>
        <taxon>Bacteroidota</taxon>
        <taxon>Flavobacteriia</taxon>
        <taxon>Flavobacteriales</taxon>
        <taxon>Flavobacteriaceae</taxon>
        <taxon>Paucihalobacter</taxon>
    </lineage>
</organism>
<comment type="caution">
    <text evidence="2">The sequence shown here is derived from an EMBL/GenBank/DDBJ whole genome shotgun (WGS) entry which is preliminary data.</text>
</comment>
<protein>
    <submittedName>
        <fullName evidence="2">Uncharacterized protein</fullName>
    </submittedName>
</protein>
<name>A0A506PC18_9FLAO</name>
<dbReference type="OrthoDB" id="1029845at2"/>
<dbReference type="EMBL" id="VHIQ01000014">
    <property type="protein sequence ID" value="TPV31129.1"/>
    <property type="molecule type" value="Genomic_DNA"/>
</dbReference>
<sequence>MDIFYDESFRYQNVDFSAFGLIIGEIYFVMAMLLFKDTKHLYYLVDINGKPNWFPHELFVVVENSLPKNWSFKVFNTEPDVDIYCIWGYHELCNNDEHYNQLIEREDEALSIYFKNKKMMTENFF</sequence>
<keyword evidence="3" id="KW-1185">Reference proteome</keyword>
<dbReference type="AlphaFoldDB" id="A0A506PC18"/>
<evidence type="ECO:0000256" key="1">
    <source>
        <dbReference type="SAM" id="Phobius"/>
    </source>
</evidence>
<evidence type="ECO:0000313" key="3">
    <source>
        <dbReference type="Proteomes" id="UP000317332"/>
    </source>
</evidence>
<keyword evidence="1" id="KW-0812">Transmembrane</keyword>
<evidence type="ECO:0000313" key="2">
    <source>
        <dbReference type="EMBL" id="TPV31129.1"/>
    </source>
</evidence>
<keyword evidence="1" id="KW-0472">Membrane</keyword>
<reference evidence="2 3" key="1">
    <citation type="submission" date="2019-06" db="EMBL/GenBank/DDBJ databases">
        <title>Flavobacteriaceae Paucihalobacterium erythroidium CWB-1, complete genome.</title>
        <authorList>
            <person name="Wu S."/>
        </authorList>
    </citation>
    <scope>NUCLEOTIDE SEQUENCE [LARGE SCALE GENOMIC DNA]</scope>
    <source>
        <strain evidence="2 3">CWB-1</strain>
    </source>
</reference>